<evidence type="ECO:0000313" key="1">
    <source>
        <dbReference type="EMBL" id="MEQ3542465.1"/>
    </source>
</evidence>
<gene>
    <name evidence="1" type="ORF">WHI96_27010</name>
</gene>
<protein>
    <submittedName>
        <fullName evidence="1">Uncharacterized protein</fullName>
    </submittedName>
</protein>
<feature type="non-terminal residue" evidence="1">
    <location>
        <position position="1"/>
    </location>
</feature>
<proteinExistence type="predicted"/>
<sequence>RSTMFGVGTFIINFSGPASPQRHDPTRAVDHALTCTPFPEEPLKPGAPVQVTMSDAFWGVGL</sequence>
<dbReference type="Proteomes" id="UP001464923">
    <property type="component" value="Unassembled WGS sequence"/>
</dbReference>
<accession>A0ABV1K2K3</accession>
<organism evidence="1 2">
    <name type="scientific">Pseudonocardia tropica</name>
    <dbReference type="NCBI Taxonomy" id="681289"/>
    <lineage>
        <taxon>Bacteria</taxon>
        <taxon>Bacillati</taxon>
        <taxon>Actinomycetota</taxon>
        <taxon>Actinomycetes</taxon>
        <taxon>Pseudonocardiales</taxon>
        <taxon>Pseudonocardiaceae</taxon>
        <taxon>Pseudonocardia</taxon>
    </lineage>
</organism>
<dbReference type="EMBL" id="JBEDNP010000043">
    <property type="protein sequence ID" value="MEQ3542465.1"/>
    <property type="molecule type" value="Genomic_DNA"/>
</dbReference>
<comment type="caution">
    <text evidence="1">The sequence shown here is derived from an EMBL/GenBank/DDBJ whole genome shotgun (WGS) entry which is preliminary data.</text>
</comment>
<reference evidence="1 2" key="1">
    <citation type="submission" date="2024-03" db="EMBL/GenBank/DDBJ databases">
        <title>Draft genome sequence of Pseudonocardia tropica JCM 19149.</title>
        <authorList>
            <person name="Butdee W."/>
            <person name="Duangmal K."/>
        </authorList>
    </citation>
    <scope>NUCLEOTIDE SEQUENCE [LARGE SCALE GENOMIC DNA]</scope>
    <source>
        <strain evidence="1 2">JCM 19149</strain>
    </source>
</reference>
<keyword evidence="2" id="KW-1185">Reference proteome</keyword>
<dbReference type="RefSeq" id="WP_349302489.1">
    <property type="nucleotide sequence ID" value="NZ_JBEDNP010000043.1"/>
</dbReference>
<evidence type="ECO:0000313" key="2">
    <source>
        <dbReference type="Proteomes" id="UP001464923"/>
    </source>
</evidence>
<name>A0ABV1K2K3_9PSEU</name>